<organism evidence="2 3">
    <name type="scientific">Apiospora arundinis</name>
    <dbReference type="NCBI Taxonomy" id="335852"/>
    <lineage>
        <taxon>Eukaryota</taxon>
        <taxon>Fungi</taxon>
        <taxon>Dikarya</taxon>
        <taxon>Ascomycota</taxon>
        <taxon>Pezizomycotina</taxon>
        <taxon>Sordariomycetes</taxon>
        <taxon>Xylariomycetidae</taxon>
        <taxon>Amphisphaeriales</taxon>
        <taxon>Apiosporaceae</taxon>
        <taxon>Apiospora</taxon>
    </lineage>
</organism>
<gene>
    <name evidence="2" type="ORF">PGQ11_006652</name>
</gene>
<protein>
    <submittedName>
        <fullName evidence="2">NOT2 / NOT3 / NOT5 family domain-containing protein</fullName>
    </submittedName>
</protein>
<evidence type="ECO:0000313" key="2">
    <source>
        <dbReference type="EMBL" id="KAK8868074.1"/>
    </source>
</evidence>
<sequence length="90" mass="9007">MNRPGAVPQTLRGMPTGFGGGQQQPQQPGRGVSNRLPNGKIANNGGGWAFGAGMPMSGAGLQNTSRQLGGNISFAQSLSGSSPATPLDLS</sequence>
<dbReference type="EMBL" id="JAPCWZ010000004">
    <property type="protein sequence ID" value="KAK8868074.1"/>
    <property type="molecule type" value="Genomic_DNA"/>
</dbReference>
<comment type="caution">
    <text evidence="2">The sequence shown here is derived from an EMBL/GenBank/DDBJ whole genome shotgun (WGS) entry which is preliminary data.</text>
</comment>
<dbReference type="Proteomes" id="UP001390339">
    <property type="component" value="Unassembled WGS sequence"/>
</dbReference>
<evidence type="ECO:0000256" key="1">
    <source>
        <dbReference type="SAM" id="MobiDB-lite"/>
    </source>
</evidence>
<name>A0ABR2ITX6_9PEZI</name>
<reference evidence="2 3" key="1">
    <citation type="journal article" date="2024" name="IMA Fungus">
        <title>Apiospora arundinis, a panoply of carbohydrate-active enzymes and secondary metabolites.</title>
        <authorList>
            <person name="Sorensen T."/>
            <person name="Petersen C."/>
            <person name="Muurmann A.T."/>
            <person name="Christiansen J.V."/>
            <person name="Brundto M.L."/>
            <person name="Overgaard C.K."/>
            <person name="Boysen A.T."/>
            <person name="Wollenberg R.D."/>
            <person name="Larsen T.O."/>
            <person name="Sorensen J.L."/>
            <person name="Nielsen K.L."/>
            <person name="Sondergaard T.E."/>
        </authorList>
    </citation>
    <scope>NUCLEOTIDE SEQUENCE [LARGE SCALE GENOMIC DNA]</scope>
    <source>
        <strain evidence="2 3">AAU 773</strain>
    </source>
</reference>
<feature type="region of interest" description="Disordered" evidence="1">
    <location>
        <begin position="1"/>
        <end position="66"/>
    </location>
</feature>
<evidence type="ECO:0000313" key="3">
    <source>
        <dbReference type="Proteomes" id="UP001390339"/>
    </source>
</evidence>
<accession>A0ABR2ITX6</accession>
<proteinExistence type="predicted"/>
<keyword evidence="3" id="KW-1185">Reference proteome</keyword>